<feature type="domain" description="EF-hand" evidence="6">
    <location>
        <begin position="49"/>
        <end position="84"/>
    </location>
</feature>
<dbReference type="InterPro" id="IPR013787">
    <property type="entry name" value="S100_Ca-bd_sub"/>
</dbReference>
<dbReference type="PROSITE" id="PS50222">
    <property type="entry name" value="EF_HAND_2"/>
    <property type="match status" value="1"/>
</dbReference>
<name>M7BTA4_CHEMY</name>
<evidence type="ECO:0000313" key="7">
    <source>
        <dbReference type="EMBL" id="EMP31362.1"/>
    </source>
</evidence>
<dbReference type="PROSITE" id="PS00303">
    <property type="entry name" value="S100_CABP"/>
    <property type="match status" value="1"/>
</dbReference>
<protein>
    <submittedName>
        <fullName evidence="7">Repetin</fullName>
    </submittedName>
</protein>
<dbReference type="InterPro" id="IPR001751">
    <property type="entry name" value="S100/CaBP7/8-like_CS"/>
</dbReference>
<keyword evidence="4" id="KW-0106">Calcium</keyword>
<reference evidence="8" key="1">
    <citation type="journal article" date="2013" name="Nat. Genet.">
        <title>The draft genomes of soft-shell turtle and green sea turtle yield insights into the development and evolution of the turtle-specific body plan.</title>
        <authorList>
            <person name="Wang Z."/>
            <person name="Pascual-Anaya J."/>
            <person name="Zadissa A."/>
            <person name="Li W."/>
            <person name="Niimura Y."/>
            <person name="Huang Z."/>
            <person name="Li C."/>
            <person name="White S."/>
            <person name="Xiong Z."/>
            <person name="Fang D."/>
            <person name="Wang B."/>
            <person name="Ming Y."/>
            <person name="Chen Y."/>
            <person name="Zheng Y."/>
            <person name="Kuraku S."/>
            <person name="Pignatelli M."/>
            <person name="Herrero J."/>
            <person name="Beal K."/>
            <person name="Nozawa M."/>
            <person name="Li Q."/>
            <person name="Wang J."/>
            <person name="Zhang H."/>
            <person name="Yu L."/>
            <person name="Shigenobu S."/>
            <person name="Wang J."/>
            <person name="Liu J."/>
            <person name="Flicek P."/>
            <person name="Searle S."/>
            <person name="Wang J."/>
            <person name="Kuratani S."/>
            <person name="Yin Y."/>
            <person name="Aken B."/>
            <person name="Zhang G."/>
            <person name="Irie N."/>
        </authorList>
    </citation>
    <scope>NUCLEOTIDE SEQUENCE [LARGE SCALE GENOMIC DNA]</scope>
</reference>
<dbReference type="SUPFAM" id="SSF47473">
    <property type="entry name" value="EF-hand"/>
    <property type="match status" value="1"/>
</dbReference>
<sequence>MPQLLDSISTIISVFYKHGKKDEDCSTISKREVKRFIQREFDNITVNPYDAHTIEAVLQLLDRDGDGAVDFNEFLLLVFRVAKVCYWYLQPKQHLPQRTETGLSGERRQEPEAGRAEGSRDQPEPPGTEKGYYETRESETREIERSCRQPREPEPRGDQGGHYEIREPKPRENERSRHQLGEPEPRGDERRRYETREPEPREEERRHPQPREPEPRGNERSHREPFEQPREPEPRGESP</sequence>
<dbReference type="STRING" id="8469.M7BTA4"/>
<keyword evidence="3" id="KW-0677">Repeat</keyword>
<gene>
    <name evidence="7" type="ORF">UY3_11586</name>
</gene>
<dbReference type="Pfam" id="PF01023">
    <property type="entry name" value="S_100"/>
    <property type="match status" value="1"/>
</dbReference>
<dbReference type="PROSITE" id="PS00018">
    <property type="entry name" value="EF_HAND_1"/>
    <property type="match status" value="1"/>
</dbReference>
<evidence type="ECO:0000256" key="3">
    <source>
        <dbReference type="ARBA" id="ARBA00022737"/>
    </source>
</evidence>
<dbReference type="SMART" id="SM00054">
    <property type="entry name" value="EFh"/>
    <property type="match status" value="1"/>
</dbReference>
<evidence type="ECO:0000313" key="8">
    <source>
        <dbReference type="Proteomes" id="UP000031443"/>
    </source>
</evidence>
<dbReference type="GO" id="GO:0051896">
    <property type="term" value="P:regulation of phosphatidylinositol 3-kinase/protein kinase B signal transduction"/>
    <property type="evidence" value="ECO:0007669"/>
    <property type="project" value="TreeGrafter"/>
</dbReference>
<feature type="compositionally biased region" description="Basic and acidic residues" evidence="5">
    <location>
        <begin position="131"/>
        <end position="239"/>
    </location>
</feature>
<dbReference type="GO" id="GO:1902808">
    <property type="term" value="P:positive regulation of cell cycle G1/S phase transition"/>
    <property type="evidence" value="ECO:0007669"/>
    <property type="project" value="TreeGrafter"/>
</dbReference>
<dbReference type="GO" id="GO:0046914">
    <property type="term" value="F:transition metal ion binding"/>
    <property type="evidence" value="ECO:0007669"/>
    <property type="project" value="InterPro"/>
</dbReference>
<evidence type="ECO:0000256" key="4">
    <source>
        <dbReference type="ARBA" id="ARBA00022837"/>
    </source>
</evidence>
<dbReference type="GO" id="GO:0071345">
    <property type="term" value="P:cellular response to cytokine stimulus"/>
    <property type="evidence" value="ECO:0007669"/>
    <property type="project" value="TreeGrafter"/>
</dbReference>
<dbReference type="PANTHER" id="PTHR11639">
    <property type="entry name" value="S100 CALCIUM-BINDING PROTEIN"/>
    <property type="match status" value="1"/>
</dbReference>
<dbReference type="CDD" id="cd00213">
    <property type="entry name" value="S-100"/>
    <property type="match status" value="1"/>
</dbReference>
<evidence type="ECO:0000259" key="6">
    <source>
        <dbReference type="PROSITE" id="PS50222"/>
    </source>
</evidence>
<dbReference type="EMBL" id="KB545907">
    <property type="protein sequence ID" value="EMP31362.1"/>
    <property type="molecule type" value="Genomic_DNA"/>
</dbReference>
<feature type="compositionally biased region" description="Basic and acidic residues" evidence="5">
    <location>
        <begin position="105"/>
        <end position="123"/>
    </location>
</feature>
<evidence type="ECO:0000256" key="5">
    <source>
        <dbReference type="SAM" id="MobiDB-lite"/>
    </source>
</evidence>
<organism evidence="7 8">
    <name type="scientific">Chelonia mydas</name>
    <name type="common">Green sea-turtle</name>
    <name type="synonym">Chelonia agassizi</name>
    <dbReference type="NCBI Taxonomy" id="8469"/>
    <lineage>
        <taxon>Eukaryota</taxon>
        <taxon>Metazoa</taxon>
        <taxon>Chordata</taxon>
        <taxon>Craniata</taxon>
        <taxon>Vertebrata</taxon>
        <taxon>Euteleostomi</taxon>
        <taxon>Archelosauria</taxon>
        <taxon>Testudinata</taxon>
        <taxon>Testudines</taxon>
        <taxon>Cryptodira</taxon>
        <taxon>Durocryptodira</taxon>
        <taxon>Americhelydia</taxon>
        <taxon>Chelonioidea</taxon>
        <taxon>Cheloniidae</taxon>
        <taxon>Chelonia</taxon>
    </lineage>
</organism>
<evidence type="ECO:0000256" key="2">
    <source>
        <dbReference type="ARBA" id="ARBA00022723"/>
    </source>
</evidence>
<keyword evidence="2" id="KW-0479">Metal-binding</keyword>
<proteinExistence type="inferred from homology"/>
<dbReference type="GO" id="GO:0005509">
    <property type="term" value="F:calcium ion binding"/>
    <property type="evidence" value="ECO:0007669"/>
    <property type="project" value="InterPro"/>
</dbReference>
<dbReference type="Gene3D" id="1.10.238.10">
    <property type="entry name" value="EF-hand"/>
    <property type="match status" value="1"/>
</dbReference>
<dbReference type="Proteomes" id="UP000031443">
    <property type="component" value="Unassembled WGS sequence"/>
</dbReference>
<dbReference type="InterPro" id="IPR018247">
    <property type="entry name" value="EF_Hand_1_Ca_BS"/>
</dbReference>
<dbReference type="GO" id="GO:0048306">
    <property type="term" value="F:calcium-dependent protein binding"/>
    <property type="evidence" value="ECO:0007669"/>
    <property type="project" value="TreeGrafter"/>
</dbReference>
<accession>M7BTA4</accession>
<dbReference type="InterPro" id="IPR002048">
    <property type="entry name" value="EF_hand_dom"/>
</dbReference>
<keyword evidence="8" id="KW-1185">Reference proteome</keyword>
<dbReference type="GO" id="GO:0005615">
    <property type="term" value="C:extracellular space"/>
    <property type="evidence" value="ECO:0007669"/>
    <property type="project" value="TreeGrafter"/>
</dbReference>
<dbReference type="SMART" id="SM01394">
    <property type="entry name" value="S_100"/>
    <property type="match status" value="1"/>
</dbReference>
<dbReference type="PANTHER" id="PTHR11639:SF26">
    <property type="entry name" value="CORNULIN"/>
    <property type="match status" value="1"/>
</dbReference>
<dbReference type="AlphaFoldDB" id="M7BTA4"/>
<evidence type="ECO:0000256" key="1">
    <source>
        <dbReference type="ARBA" id="ARBA00007323"/>
    </source>
</evidence>
<dbReference type="InterPro" id="IPR034325">
    <property type="entry name" value="S-100_dom"/>
</dbReference>
<dbReference type="InterPro" id="IPR011992">
    <property type="entry name" value="EF-hand-dom_pair"/>
</dbReference>
<comment type="similarity">
    <text evidence="1">Belongs to the S-100 family.</text>
</comment>
<feature type="region of interest" description="Disordered" evidence="5">
    <location>
        <begin position="98"/>
        <end position="239"/>
    </location>
</feature>